<dbReference type="AlphaFoldDB" id="A0A8A7KGG2"/>
<keyword evidence="2" id="KW-1185">Reference proteome</keyword>
<accession>A0A8A7KGG2</accession>
<dbReference type="EMBL" id="CP046640">
    <property type="protein sequence ID" value="QTL98599.1"/>
    <property type="molecule type" value="Genomic_DNA"/>
</dbReference>
<dbReference type="KEGG" id="ifn:GM661_11810"/>
<protein>
    <submittedName>
        <fullName evidence="1">Uncharacterized protein</fullName>
    </submittedName>
</protein>
<dbReference type="RefSeq" id="WP_230867005.1">
    <property type="nucleotide sequence ID" value="NZ_CP046640.1"/>
</dbReference>
<dbReference type="Proteomes" id="UP000665020">
    <property type="component" value="Chromosome"/>
</dbReference>
<organism evidence="1 2">
    <name type="scientific">Iocasia fonsfrigidae</name>
    <dbReference type="NCBI Taxonomy" id="2682810"/>
    <lineage>
        <taxon>Bacteria</taxon>
        <taxon>Bacillati</taxon>
        <taxon>Bacillota</taxon>
        <taxon>Clostridia</taxon>
        <taxon>Halanaerobiales</taxon>
        <taxon>Halanaerobiaceae</taxon>
        <taxon>Iocasia</taxon>
    </lineage>
</organism>
<proteinExistence type="predicted"/>
<gene>
    <name evidence="1" type="ORF">GM661_11810</name>
</gene>
<reference evidence="1" key="1">
    <citation type="submission" date="2019-12" db="EMBL/GenBank/DDBJ databases">
        <authorList>
            <person name="zhang j."/>
            <person name="sun C.M."/>
        </authorList>
    </citation>
    <scope>NUCLEOTIDE SEQUENCE</scope>
    <source>
        <strain evidence="1">NS-1</strain>
    </source>
</reference>
<sequence>MHNKIVTISKLKKENINKYHYTLSLLLEGQRKGLINKKTINSIHQQIIVILRELILKYTKGNSTSVKVETAENIQKSILYVIDFKLASYSNLEKSLFIIKKTDVKKIYEEGLILLKRIIEDAENLYAYIKENKLKIPLEVYNSTIEEALPVFFASYDINYNAHNTVTYVDYPLVFNDLKMQGIIYINDYLKNLNLETNFCGHFNINDIKNVLNNYGHLYNIDYRQTPINIFEIVINNSIFSAILSNNITDLNISESQYKILKGIFTQSTAYENKVIINEAINKIIAKIKNKDKNLINYIQQYKPLLITKILNTIKNDSLHNLIITDNTGVKKEKIVFSSSKSMSNDIFRSLVEKIRNSSDTADKITIITSKVKSMDDLIDILSADCLYADEFKELYKQISNVELAVLAKMIFLEEIRAGQFHLAGLIVNEDFDEEWQQQYVEFILELSKIQQRKIEQLIDKIEL</sequence>
<name>A0A8A7KGG2_9FIRM</name>
<evidence type="ECO:0000313" key="2">
    <source>
        <dbReference type="Proteomes" id="UP000665020"/>
    </source>
</evidence>
<evidence type="ECO:0000313" key="1">
    <source>
        <dbReference type="EMBL" id="QTL98599.1"/>
    </source>
</evidence>
<dbReference type="InterPro" id="IPR045751">
    <property type="entry name" value="DUF6179"/>
</dbReference>
<dbReference type="Pfam" id="PF19677">
    <property type="entry name" value="DUF6179"/>
    <property type="match status" value="1"/>
</dbReference>